<feature type="compositionally biased region" description="Low complexity" evidence="1">
    <location>
        <begin position="53"/>
        <end position="76"/>
    </location>
</feature>
<feature type="region of interest" description="Disordered" evidence="1">
    <location>
        <begin position="38"/>
        <end position="83"/>
    </location>
</feature>
<keyword evidence="3" id="KW-1185">Reference proteome</keyword>
<organism evidence="2 3">
    <name type="scientific">Akanthomyces muscarius</name>
    <name type="common">Entomopathogenic fungus</name>
    <name type="synonym">Lecanicillium muscarium</name>
    <dbReference type="NCBI Taxonomy" id="2231603"/>
    <lineage>
        <taxon>Eukaryota</taxon>
        <taxon>Fungi</taxon>
        <taxon>Dikarya</taxon>
        <taxon>Ascomycota</taxon>
        <taxon>Pezizomycotina</taxon>
        <taxon>Sordariomycetes</taxon>
        <taxon>Hypocreomycetidae</taxon>
        <taxon>Hypocreales</taxon>
        <taxon>Cordycipitaceae</taxon>
        <taxon>Akanthomyces</taxon>
    </lineage>
</organism>
<dbReference type="AlphaFoldDB" id="A0A9W8UIV8"/>
<dbReference type="KEGG" id="amus:LMH87_002764"/>
<gene>
    <name evidence="2" type="ORF">LMH87_002764</name>
</gene>
<reference evidence="2" key="1">
    <citation type="journal article" date="2023" name="Access Microbiol">
        <title>De-novo genome assembly for Akanthomyces muscarius, a biocontrol agent of insect agricultural pests.</title>
        <authorList>
            <person name="Erdos Z."/>
            <person name="Studholme D.J."/>
            <person name="Raymond B."/>
            <person name="Sharma M."/>
        </authorList>
    </citation>
    <scope>NUCLEOTIDE SEQUENCE</scope>
    <source>
        <strain evidence="2">Ve6</strain>
    </source>
</reference>
<evidence type="ECO:0000313" key="2">
    <source>
        <dbReference type="EMBL" id="KAJ4148285.1"/>
    </source>
</evidence>
<evidence type="ECO:0000256" key="1">
    <source>
        <dbReference type="SAM" id="MobiDB-lite"/>
    </source>
</evidence>
<comment type="caution">
    <text evidence="2">The sequence shown here is derived from an EMBL/GenBank/DDBJ whole genome shotgun (WGS) entry which is preliminary data.</text>
</comment>
<dbReference type="EMBL" id="JAJHUN010000010">
    <property type="protein sequence ID" value="KAJ4148285.1"/>
    <property type="molecule type" value="Genomic_DNA"/>
</dbReference>
<evidence type="ECO:0000313" key="3">
    <source>
        <dbReference type="Proteomes" id="UP001144673"/>
    </source>
</evidence>
<accession>A0A9W8UIV8</accession>
<dbReference type="RefSeq" id="XP_056051226.1">
    <property type="nucleotide sequence ID" value="XM_056194273.1"/>
</dbReference>
<name>A0A9W8UIV8_AKAMU</name>
<sequence length="228" mass="25071">MSAFFLPSHKHYRYFTNVQHTGQRRMTPAMNERNRTISASHHHHGHHPPPLQRARAGTASASAPAYQSSSHAQAAPTTSRDRTNLFRSHLTRRPTGAAASSSSASSATAAAATAAQVDAARLAAEEQQLLHAELCEIVVRNQNGDIDLEGSPVVSFDDIDEMALEARQETEHERQRLAEAVKQHRINHTTVPDQPEELLEAVRASLRAKVDALAEDDWMFEPGEPPRG</sequence>
<protein>
    <submittedName>
        <fullName evidence="2">Uncharacterized protein</fullName>
    </submittedName>
</protein>
<proteinExistence type="predicted"/>
<dbReference type="Proteomes" id="UP001144673">
    <property type="component" value="Chromosome 3"/>
</dbReference>
<dbReference type="GeneID" id="80889923"/>